<dbReference type="EMBL" id="BAABFC010000003">
    <property type="protein sequence ID" value="GAA4494582.1"/>
    <property type="molecule type" value="Genomic_DNA"/>
</dbReference>
<reference evidence="7" key="1">
    <citation type="journal article" date="2019" name="Int. J. Syst. Evol. Microbiol.">
        <title>The Global Catalogue of Microorganisms (GCM) 10K type strain sequencing project: providing services to taxonomists for standard genome sequencing and annotation.</title>
        <authorList>
            <consortium name="The Broad Institute Genomics Platform"/>
            <consortium name="The Broad Institute Genome Sequencing Center for Infectious Disease"/>
            <person name="Wu L."/>
            <person name="Ma J."/>
        </authorList>
    </citation>
    <scope>NUCLEOTIDE SEQUENCE [LARGE SCALE GENOMIC DNA]</scope>
    <source>
        <strain evidence="7">JCM 32226</strain>
    </source>
</reference>
<keyword evidence="7" id="KW-1185">Reference proteome</keyword>
<feature type="transmembrane region" description="Helical" evidence="4">
    <location>
        <begin position="323"/>
        <end position="342"/>
    </location>
</feature>
<evidence type="ECO:0000313" key="6">
    <source>
        <dbReference type="EMBL" id="GAA4494582.1"/>
    </source>
</evidence>
<dbReference type="PROSITE" id="PS50850">
    <property type="entry name" value="MFS"/>
    <property type="match status" value="1"/>
</dbReference>
<dbReference type="PANTHER" id="PTHR43129:SF1">
    <property type="entry name" value="FOSMIDOMYCIN RESISTANCE PROTEIN"/>
    <property type="match status" value="1"/>
</dbReference>
<dbReference type="CDD" id="cd17478">
    <property type="entry name" value="MFS_FsR"/>
    <property type="match status" value="1"/>
</dbReference>
<feature type="transmembrane region" description="Helical" evidence="4">
    <location>
        <begin position="183"/>
        <end position="207"/>
    </location>
</feature>
<protein>
    <submittedName>
        <fullName evidence="6">MFS transporter</fullName>
    </submittedName>
</protein>
<sequence>MSLVTVYPEVSMSSTLAATAASQGDTRYKVLGAISVSHFLNDLLQSLIIALYPLFKSNYELSFTQIGLLSLTYQITASLLQPVVGFYTDKRPQPYSLVLGMGCTLSGLLLLANAASFPLLLLGAMVVGLGSSIFHPESSRVARMASGGRHGLAQSIFQVGGNGGTALGPLLAALIIIPHGQGSLAWFAVLALLAMAVLLKVGQWYRLQQRRQAGRPKPQGPALSRRRIAVTLGVLLLLITSKYFYLASLTNYYTFYLMDHFGLGMQAAQYHLFIFLFAVAAGTVLGGPIGDRIGRKQVIWFSILGVAPFTLILPHVGLTATTALSFVIGFILASAFSAIIVYAQELLPGRVGTIAGLFFGFAFGMAGVGAAVLGHLADSHGIEYVYRLCAYLPLMGVITVLLPNLHTPRQR</sequence>
<dbReference type="InterPro" id="IPR036259">
    <property type="entry name" value="MFS_trans_sf"/>
</dbReference>
<accession>A0ABP8PYZ3</accession>
<dbReference type="SUPFAM" id="SSF103473">
    <property type="entry name" value="MFS general substrate transporter"/>
    <property type="match status" value="1"/>
</dbReference>
<comment type="caution">
    <text evidence="6">The sequence shown here is derived from an EMBL/GenBank/DDBJ whole genome shotgun (WGS) entry which is preliminary data.</text>
</comment>
<keyword evidence="1 4" id="KW-0812">Transmembrane</keyword>
<evidence type="ECO:0000256" key="4">
    <source>
        <dbReference type="SAM" id="Phobius"/>
    </source>
</evidence>
<dbReference type="PANTHER" id="PTHR43129">
    <property type="entry name" value="FOSMIDOMYCIN RESISTANCE PROTEIN"/>
    <property type="match status" value="1"/>
</dbReference>
<keyword evidence="3 4" id="KW-0472">Membrane</keyword>
<dbReference type="Gene3D" id="1.20.1250.20">
    <property type="entry name" value="MFS general substrate transporter like domains"/>
    <property type="match status" value="2"/>
</dbReference>
<feature type="transmembrane region" description="Helical" evidence="4">
    <location>
        <begin position="156"/>
        <end position="177"/>
    </location>
</feature>
<dbReference type="Pfam" id="PF07690">
    <property type="entry name" value="MFS_1"/>
    <property type="match status" value="1"/>
</dbReference>
<name>A0ABP8PYZ3_9GAMM</name>
<feature type="transmembrane region" description="Helical" evidence="4">
    <location>
        <begin position="228"/>
        <end position="247"/>
    </location>
</feature>
<evidence type="ECO:0000256" key="1">
    <source>
        <dbReference type="ARBA" id="ARBA00022692"/>
    </source>
</evidence>
<evidence type="ECO:0000313" key="7">
    <source>
        <dbReference type="Proteomes" id="UP001501321"/>
    </source>
</evidence>
<feature type="domain" description="Major facilitator superfamily (MFS) profile" evidence="5">
    <location>
        <begin position="30"/>
        <end position="408"/>
    </location>
</feature>
<dbReference type="InterPro" id="IPR020846">
    <property type="entry name" value="MFS_dom"/>
</dbReference>
<feature type="transmembrane region" description="Helical" evidence="4">
    <location>
        <begin position="298"/>
        <end position="317"/>
    </location>
</feature>
<feature type="transmembrane region" description="Helical" evidence="4">
    <location>
        <begin position="354"/>
        <end position="373"/>
    </location>
</feature>
<evidence type="ECO:0000256" key="2">
    <source>
        <dbReference type="ARBA" id="ARBA00022989"/>
    </source>
</evidence>
<keyword evidence="2 4" id="KW-1133">Transmembrane helix</keyword>
<feature type="transmembrane region" description="Helical" evidence="4">
    <location>
        <begin position="66"/>
        <end position="87"/>
    </location>
</feature>
<feature type="transmembrane region" description="Helical" evidence="4">
    <location>
        <begin position="385"/>
        <end position="405"/>
    </location>
</feature>
<proteinExistence type="predicted"/>
<dbReference type="Proteomes" id="UP001501321">
    <property type="component" value="Unassembled WGS sequence"/>
</dbReference>
<dbReference type="InterPro" id="IPR011701">
    <property type="entry name" value="MFS"/>
</dbReference>
<gene>
    <name evidence="6" type="ORF">GCM10023095_06430</name>
</gene>
<feature type="transmembrane region" description="Helical" evidence="4">
    <location>
        <begin position="117"/>
        <end position="135"/>
    </location>
</feature>
<evidence type="ECO:0000256" key="3">
    <source>
        <dbReference type="ARBA" id="ARBA00023136"/>
    </source>
</evidence>
<organism evidence="6 7">
    <name type="scientific">Pseudaeromonas paramecii</name>
    <dbReference type="NCBI Taxonomy" id="2138166"/>
    <lineage>
        <taxon>Bacteria</taxon>
        <taxon>Pseudomonadati</taxon>
        <taxon>Pseudomonadota</taxon>
        <taxon>Gammaproteobacteria</taxon>
        <taxon>Aeromonadales</taxon>
        <taxon>Aeromonadaceae</taxon>
        <taxon>Pseudaeromonas</taxon>
    </lineage>
</organism>
<evidence type="ECO:0000259" key="5">
    <source>
        <dbReference type="PROSITE" id="PS50850"/>
    </source>
</evidence>
<feature type="transmembrane region" description="Helical" evidence="4">
    <location>
        <begin position="267"/>
        <end position="286"/>
    </location>
</feature>